<name>A0ABM3ISP1_ZIZJJ</name>
<protein>
    <submittedName>
        <fullName evidence="3">Uncharacterized protein LOC112492535</fullName>
    </submittedName>
</protein>
<organism evidence="2 3">
    <name type="scientific">Ziziphus jujuba</name>
    <name type="common">Chinese jujube</name>
    <name type="synonym">Ziziphus sativa</name>
    <dbReference type="NCBI Taxonomy" id="326968"/>
    <lineage>
        <taxon>Eukaryota</taxon>
        <taxon>Viridiplantae</taxon>
        <taxon>Streptophyta</taxon>
        <taxon>Embryophyta</taxon>
        <taxon>Tracheophyta</taxon>
        <taxon>Spermatophyta</taxon>
        <taxon>Magnoliopsida</taxon>
        <taxon>eudicotyledons</taxon>
        <taxon>Gunneridae</taxon>
        <taxon>Pentapetalae</taxon>
        <taxon>rosids</taxon>
        <taxon>fabids</taxon>
        <taxon>Rosales</taxon>
        <taxon>Rhamnaceae</taxon>
        <taxon>Paliureae</taxon>
        <taxon>Ziziphus</taxon>
    </lineage>
</organism>
<sequence>MLSKAPYPSFTQFVLALKAHNQTLSNDQFEDSSRVDPTQAFLSSRGRGRGRQGGWFSSHGRCFNPIGRSTFSSPVNNWSYQENQNPRTSGGKTDEKPIPNNAIVCQICTRPYHTADKCWNCYDLFDEPRNAQQAYTAFQGADDNIFYADSGANAHMTNQEGSKQANNSKRSRRGGLYALDNGYLEALNVVRKGMVSSSLLHQRPGHPNSRIL</sequence>
<evidence type="ECO:0000313" key="3">
    <source>
        <dbReference type="RefSeq" id="XP_048334711.2"/>
    </source>
</evidence>
<feature type="region of interest" description="Disordered" evidence="1">
    <location>
        <begin position="28"/>
        <end position="49"/>
    </location>
</feature>
<keyword evidence="2" id="KW-1185">Reference proteome</keyword>
<evidence type="ECO:0000313" key="2">
    <source>
        <dbReference type="Proteomes" id="UP001652623"/>
    </source>
</evidence>
<proteinExistence type="predicted"/>
<feature type="region of interest" description="Disordered" evidence="1">
    <location>
        <begin position="74"/>
        <end position="95"/>
    </location>
</feature>
<evidence type="ECO:0000256" key="1">
    <source>
        <dbReference type="SAM" id="MobiDB-lite"/>
    </source>
</evidence>
<gene>
    <name evidence="3" type="primary">LOC112492535</name>
</gene>
<reference evidence="3" key="1">
    <citation type="submission" date="2025-08" db="UniProtKB">
        <authorList>
            <consortium name="RefSeq"/>
        </authorList>
    </citation>
    <scope>IDENTIFICATION</scope>
    <source>
        <tissue evidence="3">Seedling</tissue>
    </source>
</reference>
<accession>A0ABM3ISP1</accession>
<dbReference type="Proteomes" id="UP001652623">
    <property type="component" value="Chromosome 7"/>
</dbReference>
<dbReference type="RefSeq" id="XP_048334711.2">
    <property type="nucleotide sequence ID" value="XM_048478754.2"/>
</dbReference>
<dbReference type="GeneID" id="112492535"/>
<feature type="compositionally biased region" description="Polar residues" evidence="1">
    <location>
        <begin position="74"/>
        <end position="91"/>
    </location>
</feature>